<dbReference type="GO" id="GO:0005840">
    <property type="term" value="C:ribosome"/>
    <property type="evidence" value="ECO:0007669"/>
    <property type="project" value="UniProtKB-KW"/>
</dbReference>
<keyword evidence="3" id="KW-0687">Ribonucleoprotein</keyword>
<evidence type="ECO:0000259" key="4">
    <source>
        <dbReference type="Pfam" id="PF00177"/>
    </source>
</evidence>
<reference evidence="5" key="1">
    <citation type="submission" date="2016-01" db="EMBL/GenBank/DDBJ databases">
        <title>Reference transcriptome for the parasite Schistocephalus solidus: insights into the molecular evolution of parasitism.</title>
        <authorList>
            <person name="Hebert F.O."/>
            <person name="Grambauer S."/>
            <person name="Barber I."/>
            <person name="Landry C.R."/>
            <person name="Aubin-Horth N."/>
        </authorList>
    </citation>
    <scope>NUCLEOTIDE SEQUENCE</scope>
</reference>
<keyword evidence="2 5" id="KW-0689">Ribosomal protein</keyword>
<accession>A0A0X3NPD6</accession>
<dbReference type="InterPro" id="IPR036823">
    <property type="entry name" value="Ribosomal_uS7_dom_sf"/>
</dbReference>
<feature type="domain" description="Small ribosomal subunit protein uS7" evidence="4">
    <location>
        <begin position="94"/>
        <end position="245"/>
    </location>
</feature>
<dbReference type="InterPro" id="IPR000235">
    <property type="entry name" value="Ribosomal_uS7"/>
</dbReference>
<dbReference type="EMBL" id="GEEE01021687">
    <property type="protein sequence ID" value="JAP41538.1"/>
    <property type="molecule type" value="Transcribed_RNA"/>
</dbReference>
<protein>
    <submittedName>
        <fullName evidence="5">28S ribosomal protein S7</fullName>
    </submittedName>
</protein>
<dbReference type="Pfam" id="PF00177">
    <property type="entry name" value="Ribosomal_S7"/>
    <property type="match status" value="1"/>
</dbReference>
<feature type="non-terminal residue" evidence="5">
    <location>
        <position position="1"/>
    </location>
</feature>
<evidence type="ECO:0000313" key="5">
    <source>
        <dbReference type="EMBL" id="JAP41538.1"/>
    </source>
</evidence>
<organism evidence="5">
    <name type="scientific">Schistocephalus solidus</name>
    <name type="common">Tapeworm</name>
    <dbReference type="NCBI Taxonomy" id="70667"/>
    <lineage>
        <taxon>Eukaryota</taxon>
        <taxon>Metazoa</taxon>
        <taxon>Spiralia</taxon>
        <taxon>Lophotrochozoa</taxon>
        <taxon>Platyhelminthes</taxon>
        <taxon>Cestoda</taxon>
        <taxon>Eucestoda</taxon>
        <taxon>Diphyllobothriidea</taxon>
        <taxon>Diphyllobothriidae</taxon>
        <taxon>Schistocephalus</taxon>
    </lineage>
</organism>
<dbReference type="AlphaFoldDB" id="A0A0X3NPD6"/>
<gene>
    <name evidence="5" type="primary">RT07</name>
    <name evidence="5" type="ORF">TR87311</name>
</gene>
<proteinExistence type="inferred from homology"/>
<dbReference type="SUPFAM" id="SSF47973">
    <property type="entry name" value="Ribosomal protein S7"/>
    <property type="match status" value="1"/>
</dbReference>
<name>A0A0X3NPD6_SCHSO</name>
<sequence>RSTEVVNFELAPLVFWLPKLFANQSVAALPQMSRACPRVRTLLWHRFAFFGAPIREKKYHYALQPKIIDKNEAIDANDPLLYKTVEPISKWSHSGHNWDPVVSKLIGSLLYDGERETAREVMRKTFAEIKFMQLAKLKSASADEREHFEANPIVIINKAVSNCLPVLILHSVRRGGFIYKVPAPPRGESEARHIAIRWILESANNKPKNQRIWVSLARELVAASKNEGSAVGKKKELTKQCEENRAYANYRTY</sequence>
<dbReference type="PANTHER" id="PTHR11205">
    <property type="entry name" value="RIBOSOMAL PROTEIN S7"/>
    <property type="match status" value="1"/>
</dbReference>
<dbReference type="InterPro" id="IPR023798">
    <property type="entry name" value="Ribosomal_uS7_dom"/>
</dbReference>
<evidence type="ECO:0000256" key="1">
    <source>
        <dbReference type="ARBA" id="ARBA00007151"/>
    </source>
</evidence>
<dbReference type="Gene3D" id="1.10.455.10">
    <property type="entry name" value="Ribosomal protein S7 domain"/>
    <property type="match status" value="1"/>
</dbReference>
<evidence type="ECO:0000256" key="2">
    <source>
        <dbReference type="ARBA" id="ARBA00022980"/>
    </source>
</evidence>
<comment type="similarity">
    <text evidence="1">Belongs to the universal ribosomal protein uS7 family.</text>
</comment>
<dbReference type="GO" id="GO:1990904">
    <property type="term" value="C:ribonucleoprotein complex"/>
    <property type="evidence" value="ECO:0007669"/>
    <property type="project" value="UniProtKB-KW"/>
</dbReference>
<dbReference type="GO" id="GO:0006412">
    <property type="term" value="P:translation"/>
    <property type="evidence" value="ECO:0007669"/>
    <property type="project" value="InterPro"/>
</dbReference>
<evidence type="ECO:0000256" key="3">
    <source>
        <dbReference type="ARBA" id="ARBA00023274"/>
    </source>
</evidence>